<dbReference type="OrthoDB" id="372430at2759"/>
<dbReference type="RefSeq" id="XP_008817688.1">
    <property type="nucleotide sequence ID" value="XM_008819466.1"/>
</dbReference>
<keyword evidence="2" id="KW-1133">Transmembrane helix</keyword>
<keyword evidence="4" id="KW-1185">Reference proteome</keyword>
<keyword evidence="2" id="KW-0812">Transmembrane</keyword>
<feature type="region of interest" description="Disordered" evidence="1">
    <location>
        <begin position="41"/>
        <end position="60"/>
    </location>
</feature>
<evidence type="ECO:0000256" key="2">
    <source>
        <dbReference type="SAM" id="Phobius"/>
    </source>
</evidence>
<proteinExistence type="predicted"/>
<reference evidence="3 4" key="1">
    <citation type="submission" date="2013-02" db="EMBL/GenBank/DDBJ databases">
        <title>The Genome Sequence of Plasmodium inui San Antonio 1.</title>
        <authorList>
            <consortium name="The Broad Institute Genome Sequencing Platform"/>
            <consortium name="The Broad Institute Genome Sequencing Center for Infectious Disease"/>
            <person name="Neafsey D."/>
            <person name="Cheeseman I."/>
            <person name="Volkman S."/>
            <person name="Adams J."/>
            <person name="Walker B."/>
            <person name="Young S.K."/>
            <person name="Zeng Q."/>
            <person name="Gargeya S."/>
            <person name="Fitzgerald M."/>
            <person name="Haas B."/>
            <person name="Abouelleil A."/>
            <person name="Alvarado L."/>
            <person name="Arachchi H.M."/>
            <person name="Berlin A.M."/>
            <person name="Chapman S.B."/>
            <person name="Dewar J."/>
            <person name="Goldberg J."/>
            <person name="Griggs A."/>
            <person name="Gujja S."/>
            <person name="Hansen M."/>
            <person name="Howarth C."/>
            <person name="Imamovic A."/>
            <person name="Larimer J."/>
            <person name="McCowan C."/>
            <person name="Murphy C."/>
            <person name="Neiman D."/>
            <person name="Pearson M."/>
            <person name="Priest M."/>
            <person name="Roberts A."/>
            <person name="Saif S."/>
            <person name="Shea T."/>
            <person name="Sisk P."/>
            <person name="Sykes S."/>
            <person name="Wortman J."/>
            <person name="Nusbaum C."/>
            <person name="Birren B."/>
        </authorList>
    </citation>
    <scope>NUCLEOTIDE SEQUENCE [LARGE SCALE GENOMIC DNA]</scope>
    <source>
        <strain evidence="3 4">San Antonio 1</strain>
    </source>
</reference>
<feature type="region of interest" description="Disordered" evidence="1">
    <location>
        <begin position="181"/>
        <end position="207"/>
    </location>
</feature>
<dbReference type="VEuPathDB" id="PlasmoDB:C922_03877"/>
<sequence>MLESFCIDLINELFLTKYKFLLAMKLNSMLSAKCQSYAEKEAEKDGPEGESPSCVGSSTPVPHVQEKYNYANFCELKKKEMRKQKIKKNNFKRLRKYVGDLKEHRGVDCLEGEKDQPPICEATCMMSTGQGDTSNDSAPRDCAPRNCTPPLLTLRSKKIAVGRKTILFHQKEGCILKKKKNSPCAEDGGRRKVPMASPPLEKSRNKQNVDHHVRMLNDELSEYISKDFYPFLPLYNFEQEPLPPNRNRINVLISKEKMNNISRNRKKIKGTLRGGYTKRPVVLSSKKLNAHYVKFLAKFRMLINRVKQRNTGGYTTQGDDPKYTILKTLLYLKGGSVSSTTSCPSSRGDRGREGTRGPTNRKDPLRDLLLLDGQSEGDHYEVYRAISTIRFLRENLHILRMDIIYIFVFFASYLNGILARLQRGRNGEEVKS</sequence>
<feature type="region of interest" description="Disordered" evidence="1">
    <location>
        <begin position="336"/>
        <end position="363"/>
    </location>
</feature>
<evidence type="ECO:0000313" key="4">
    <source>
        <dbReference type="Proteomes" id="UP000030640"/>
    </source>
</evidence>
<feature type="transmembrane region" description="Helical" evidence="2">
    <location>
        <begin position="403"/>
        <end position="421"/>
    </location>
</feature>
<dbReference type="AlphaFoldDB" id="W7AJW0"/>
<feature type="compositionally biased region" description="Basic and acidic residues" evidence="1">
    <location>
        <begin position="347"/>
        <end position="363"/>
    </location>
</feature>
<feature type="compositionally biased region" description="Low complexity" evidence="1">
    <location>
        <begin position="336"/>
        <end position="346"/>
    </location>
</feature>
<gene>
    <name evidence="3" type="ORF">C922_03877</name>
</gene>
<evidence type="ECO:0000313" key="3">
    <source>
        <dbReference type="EMBL" id="EUD65631.1"/>
    </source>
</evidence>
<accession>W7AJW0</accession>
<dbReference type="Proteomes" id="UP000030640">
    <property type="component" value="Unassembled WGS sequence"/>
</dbReference>
<protein>
    <submittedName>
        <fullName evidence="3">Uncharacterized protein</fullName>
    </submittedName>
</protein>
<keyword evidence="2" id="KW-0472">Membrane</keyword>
<dbReference type="EMBL" id="KI965477">
    <property type="protein sequence ID" value="EUD65631.1"/>
    <property type="molecule type" value="Genomic_DNA"/>
</dbReference>
<dbReference type="GeneID" id="20039151"/>
<organism evidence="3 4">
    <name type="scientific">Plasmodium inui San Antonio 1</name>
    <dbReference type="NCBI Taxonomy" id="1237626"/>
    <lineage>
        <taxon>Eukaryota</taxon>
        <taxon>Sar</taxon>
        <taxon>Alveolata</taxon>
        <taxon>Apicomplexa</taxon>
        <taxon>Aconoidasida</taxon>
        <taxon>Haemosporida</taxon>
        <taxon>Plasmodiidae</taxon>
        <taxon>Plasmodium</taxon>
        <taxon>Plasmodium (Plasmodium)</taxon>
    </lineage>
</organism>
<evidence type="ECO:0000256" key="1">
    <source>
        <dbReference type="SAM" id="MobiDB-lite"/>
    </source>
</evidence>
<name>W7AJW0_9APIC</name>